<evidence type="ECO:0000313" key="2">
    <source>
        <dbReference type="EMBL" id="RFC81455.1"/>
    </source>
</evidence>
<proteinExistence type="predicted"/>
<organism evidence="2 3">
    <name type="scientific">Acinetobacter sichuanensis</name>
    <dbReference type="NCBI Taxonomy" id="2136183"/>
    <lineage>
        <taxon>Bacteria</taxon>
        <taxon>Pseudomonadati</taxon>
        <taxon>Pseudomonadota</taxon>
        <taxon>Gammaproteobacteria</taxon>
        <taxon>Moraxellales</taxon>
        <taxon>Moraxellaceae</taxon>
        <taxon>Acinetobacter</taxon>
    </lineage>
</organism>
<reference evidence="4" key="3">
    <citation type="journal article" date="2019" name="Int. J. Syst. Evol. Microbiol.">
        <title>The Global Catalogue of Microorganisms (GCM) 10K type strain sequencing project: providing services to taxonomists for standard genome sequencing and annotation.</title>
        <authorList>
            <consortium name="The Broad Institute Genomics Platform"/>
            <consortium name="The Broad Institute Genome Sequencing Center for Infectious Disease"/>
            <person name="Wu L."/>
            <person name="Ma J."/>
        </authorList>
    </citation>
    <scope>NUCLEOTIDE SEQUENCE [LARGE SCALE GENOMIC DNA]</scope>
    <source>
        <strain evidence="4">KCTC 62575</strain>
    </source>
</reference>
<dbReference type="EMBL" id="JBHRSF010000069">
    <property type="protein sequence ID" value="MFC2996449.1"/>
    <property type="molecule type" value="Genomic_DNA"/>
</dbReference>
<dbReference type="AlphaFoldDB" id="A0A371YJ07"/>
<dbReference type="Proteomes" id="UP001595455">
    <property type="component" value="Unassembled WGS sequence"/>
</dbReference>
<accession>A0A371YJ07</accession>
<dbReference type="Proteomes" id="UP000240957">
    <property type="component" value="Unassembled WGS sequence"/>
</dbReference>
<dbReference type="Gene3D" id="3.30.2000.20">
    <property type="match status" value="1"/>
</dbReference>
<name>A0A371YJ07_9GAMM</name>
<evidence type="ECO:0000313" key="3">
    <source>
        <dbReference type="Proteomes" id="UP000240957"/>
    </source>
</evidence>
<evidence type="ECO:0000313" key="4">
    <source>
        <dbReference type="Proteomes" id="UP001595455"/>
    </source>
</evidence>
<sequence>MMTLEQAELEIRTRLAQFDGVDVVQFQNQKIQNGQPFSPPRDELWCKVSIQYSGSGIPSIGDTPNIRSQGMISIQCFAPLDSGTTAMAKLCDAWSSFLQNFSVSHLEIYLVHAPQYMDDKHFYAKIIRAEFRVN</sequence>
<protein>
    <recommendedName>
        <fullName evidence="5">DUF3168 domain-containing protein</fullName>
    </recommendedName>
</protein>
<comment type="caution">
    <text evidence="2">The sequence shown here is derived from an EMBL/GenBank/DDBJ whole genome shotgun (WGS) entry which is preliminary data.</text>
</comment>
<dbReference type="EMBL" id="PYIX02000098">
    <property type="protein sequence ID" value="RFC81455.1"/>
    <property type="molecule type" value="Genomic_DNA"/>
</dbReference>
<dbReference type="RefSeq" id="WP_107010203.1">
    <property type="nucleotide sequence ID" value="NZ_JBHRSF010000069.1"/>
</dbReference>
<reference evidence="2 3" key="2">
    <citation type="submission" date="2018-08" db="EMBL/GenBank/DDBJ databases">
        <title>The draft genome of Acinetobacter sichuanensis strain WCHAc060041.</title>
        <authorList>
            <person name="Qin J."/>
            <person name="Feng Y."/>
            <person name="Zong Z."/>
        </authorList>
    </citation>
    <scope>NUCLEOTIDE SEQUENCE [LARGE SCALE GENOMIC DNA]</scope>
    <source>
        <strain evidence="2 3">WCHAc060041</strain>
    </source>
</reference>
<evidence type="ECO:0008006" key="5">
    <source>
        <dbReference type="Google" id="ProtNLM"/>
    </source>
</evidence>
<reference evidence="1" key="1">
    <citation type="journal article" date="2014" name="Int. J. Syst. Evol. Microbiol.">
        <title>Complete genome of a new Firmicutes species belonging to the dominant human colonic microbiota ('Ruminococcus bicirculans') reveals two chromosomes and a selective capacity to utilize plant glucans.</title>
        <authorList>
            <consortium name="NISC Comparative Sequencing Program"/>
            <person name="Wegmann U."/>
            <person name="Louis P."/>
            <person name="Goesmann A."/>
            <person name="Henrissat B."/>
            <person name="Duncan S.H."/>
            <person name="Flint H.J."/>
        </authorList>
    </citation>
    <scope>NUCLEOTIDE SEQUENCE</scope>
    <source>
        <strain evidence="1">KCTC 62575</strain>
    </source>
</reference>
<dbReference type="OrthoDB" id="6649503at2"/>
<evidence type="ECO:0000313" key="1">
    <source>
        <dbReference type="EMBL" id="MFC2996449.1"/>
    </source>
</evidence>
<reference evidence="1" key="4">
    <citation type="submission" date="2024-09" db="EMBL/GenBank/DDBJ databases">
        <authorList>
            <person name="Sun Q."/>
            <person name="Mori K."/>
        </authorList>
    </citation>
    <scope>NUCLEOTIDE SEQUENCE</scope>
    <source>
        <strain evidence="1">KCTC 62575</strain>
    </source>
</reference>
<gene>
    <name evidence="1" type="ORF">ACFODO_14500</name>
    <name evidence="2" type="ORF">C9E89_021770</name>
</gene>
<keyword evidence="4" id="KW-1185">Reference proteome</keyword>